<name>A0ABX2FFG3_9PSEU</name>
<sequence>MLATGHADLVSVFLGSGTLTVAGQSDVDRKATRFDPARTTVNVTDAALRPAPGSPAYDFLGVPAGTPIHVIPQTFQPGVLWAGWNTEAIPRGALAGDSVDITLNQARGPGLVEVYLTGLDGPERVWSSRNPGPRTLRTAVPTHAHANWAFTAPGVYELEFVASATAASGAPLVSAPVRYVIVVGPLAAAPTRTTLDVAETVGGLRLTGRVSGGPAHLDGGVPTGWMEFHRHYADRDDVVDHVAVDGGSAVLPVPDEPDALGYTARFVPAFHDLVAPSESPTVANPRAPPGAIVVGVRDRYTAGDTITATALVTPAQPDHTISWWTRKGSTTTPRGTTGVLTITATTDLDGAELGYDLIDTKGNAVASARAVPLRVSPAPPPTSTSPTTGPTVGPSTTTTSGPGAPPTTTTEPCVATEVTRTVRPGEVEVVTDGHFDYGPVIEGGTLTARVKDDRQGTPTWRDPSGYVFHLTDTARTTPPAGSGYDFLGSGPVWTIPLTQRPGIPWIGWNTQHPSVLGAVTGDVTMTLESVNGPGKLAVYGQDPFGGVGDRYFGTVEGFPRSTAIPAGRSGVHVHGVWAFTAPGSYSVTFAFTTTANGRPLTTKSTLAFHIGPGDPAAARPASTVVDQVGRTPSGQECALGTRGLADTGASGDVLFGLIVAATLLIPLGLLLTNVATLAAARRRR</sequence>
<dbReference type="NCBIfam" id="TIGR03773">
    <property type="entry name" value="anch_rpt_wall"/>
    <property type="match status" value="1"/>
</dbReference>
<comment type="caution">
    <text evidence="3">The sequence shown here is derived from an EMBL/GenBank/DDBJ whole genome shotgun (WGS) entry which is preliminary data.</text>
</comment>
<proteinExistence type="predicted"/>
<dbReference type="NCBIfam" id="NF038134">
    <property type="entry name" value="choice_anch_M"/>
    <property type="match status" value="2"/>
</dbReference>
<protein>
    <submittedName>
        <fullName evidence="3">ABC transporter-associated repeat protein</fullName>
    </submittedName>
</protein>
<organism evidence="3 4">
    <name type="scientific">Kibdelosporangium persicum</name>
    <dbReference type="NCBI Taxonomy" id="2698649"/>
    <lineage>
        <taxon>Bacteria</taxon>
        <taxon>Bacillati</taxon>
        <taxon>Actinomycetota</taxon>
        <taxon>Actinomycetes</taxon>
        <taxon>Pseudonocardiales</taxon>
        <taxon>Pseudonocardiaceae</taxon>
        <taxon>Kibdelosporangium</taxon>
    </lineage>
</organism>
<dbReference type="InterPro" id="IPR022395">
    <property type="entry name" value="CHP03773_ABC_transptr-like"/>
</dbReference>
<evidence type="ECO:0000256" key="2">
    <source>
        <dbReference type="SAM" id="Phobius"/>
    </source>
</evidence>
<accession>A0ABX2FFG3</accession>
<evidence type="ECO:0000313" key="3">
    <source>
        <dbReference type="EMBL" id="NRN69465.1"/>
    </source>
</evidence>
<feature type="transmembrane region" description="Helical" evidence="2">
    <location>
        <begin position="653"/>
        <end position="680"/>
    </location>
</feature>
<dbReference type="InterPro" id="IPR022435">
    <property type="entry name" value="Surface-anchored_actinobac"/>
</dbReference>
<feature type="region of interest" description="Disordered" evidence="1">
    <location>
        <begin position="373"/>
        <end position="414"/>
    </location>
</feature>
<dbReference type="NCBIfam" id="TIGR03769">
    <property type="entry name" value="P_ac_wall_RPT"/>
    <property type="match status" value="1"/>
</dbReference>
<feature type="compositionally biased region" description="Low complexity" evidence="1">
    <location>
        <begin position="384"/>
        <end position="410"/>
    </location>
</feature>
<reference evidence="3 4" key="1">
    <citation type="submission" date="2020-01" db="EMBL/GenBank/DDBJ databases">
        <title>Kibdelosporangium persica a novel Actinomycetes from a hot desert in Iran.</title>
        <authorList>
            <person name="Safaei N."/>
            <person name="Zaburannyi N."/>
            <person name="Mueller R."/>
            <person name="Wink J."/>
        </authorList>
    </citation>
    <scope>NUCLEOTIDE SEQUENCE [LARGE SCALE GENOMIC DNA]</scope>
    <source>
        <strain evidence="3 4">4NS15</strain>
    </source>
</reference>
<evidence type="ECO:0000313" key="4">
    <source>
        <dbReference type="Proteomes" id="UP000763557"/>
    </source>
</evidence>
<gene>
    <name evidence="3" type="ORF">GC106_67220</name>
</gene>
<evidence type="ECO:0000256" key="1">
    <source>
        <dbReference type="SAM" id="MobiDB-lite"/>
    </source>
</evidence>
<dbReference type="Proteomes" id="UP000763557">
    <property type="component" value="Unassembled WGS sequence"/>
</dbReference>
<keyword evidence="2" id="KW-0812">Transmembrane</keyword>
<keyword evidence="4" id="KW-1185">Reference proteome</keyword>
<keyword evidence="2" id="KW-0472">Membrane</keyword>
<keyword evidence="2" id="KW-1133">Transmembrane helix</keyword>
<dbReference type="EMBL" id="JAAATY010000027">
    <property type="protein sequence ID" value="NRN69465.1"/>
    <property type="molecule type" value="Genomic_DNA"/>
</dbReference>